<gene>
    <name evidence="1" type="ORF">MSG28_012163</name>
</gene>
<proteinExistence type="predicted"/>
<comment type="caution">
    <text evidence="1">The sequence shown here is derived from an EMBL/GenBank/DDBJ whole genome shotgun (WGS) entry which is preliminary data.</text>
</comment>
<name>A0ACC0KCM2_CHOFU</name>
<reference evidence="1 2" key="1">
    <citation type="journal article" date="2022" name="Genome Biol. Evol.">
        <title>The Spruce Budworm Genome: Reconstructing the Evolutionary History of Antifreeze Proteins.</title>
        <authorList>
            <person name="Beliveau C."/>
            <person name="Gagne P."/>
            <person name="Picq S."/>
            <person name="Vernygora O."/>
            <person name="Keeling C.I."/>
            <person name="Pinkney K."/>
            <person name="Doucet D."/>
            <person name="Wen F."/>
            <person name="Johnston J.S."/>
            <person name="Maaroufi H."/>
            <person name="Boyle B."/>
            <person name="Laroche J."/>
            <person name="Dewar K."/>
            <person name="Juretic N."/>
            <person name="Blackburn G."/>
            <person name="Nisole A."/>
            <person name="Brunet B."/>
            <person name="Brandao M."/>
            <person name="Lumley L."/>
            <person name="Duan J."/>
            <person name="Quan G."/>
            <person name="Lucarotti C.J."/>
            <person name="Roe A.D."/>
            <person name="Sperling F.A.H."/>
            <person name="Levesque R.C."/>
            <person name="Cusson M."/>
        </authorList>
    </citation>
    <scope>NUCLEOTIDE SEQUENCE [LARGE SCALE GENOMIC DNA]</scope>
    <source>
        <strain evidence="1">Glfc:IPQL:Cfum</strain>
    </source>
</reference>
<protein>
    <submittedName>
        <fullName evidence="1">Uncharacterized protein</fullName>
    </submittedName>
</protein>
<accession>A0ACC0KCM2</accession>
<dbReference type="Proteomes" id="UP001064048">
    <property type="component" value="Chromosome 21"/>
</dbReference>
<evidence type="ECO:0000313" key="1">
    <source>
        <dbReference type="EMBL" id="KAI8434012.1"/>
    </source>
</evidence>
<sequence>MDAQKNQKKKPALGIEPRGYSTQHGLLRTWVRFPVLVSFLVFLCIHVSVYQLVTPRMGGGISFQHLDAANLKLPRNAAVLCGGTIALDLRTLFDHVIFSKRCQVEECEALNHTNWLTYAIPLDKGELSKCKRYGAQTNASNADTCNVDAFDTAVKLDCDVIVYSGEDSAVKDFDLGCENWKRTLIGTIHNSGLFVSLPLTGIISDRFGRKKALAVASLMNGIFGFARSFSVSYVMMVVLEFLEAALGAGAYTTAFVIAVELVRPKGRVFGNTLINFVYTTGLMSLPGLSWWLQDWRKQLRIMYIPAMLVFSYIWLLDESIRWLLSKGRTHEAIKILKKAAKMNKVDITEELNPLYDLQVRSKSVEEEKRGQETKVEEKVKIEKTSVFKQVLKSSIIRTRVCVCSFLWITCTFVYYGLSINSVSLGGNKYVNFMLVGFVEIPANFVCFMVLDRFGRKKILVVTYILSACLCISLSFLPKDLKWLPLILYLSGKFSITVAYSSVYIYVSEVFPTNVRQSLLAICSSLGRVGSTLAPLTPLLALYYHNLPAIFFGTLALIASGVVLILPETLNVPLPDTIEEAEQLTRRKKNEEA</sequence>
<organism evidence="1 2">
    <name type="scientific">Choristoneura fumiferana</name>
    <name type="common">Spruce budworm moth</name>
    <name type="synonym">Archips fumiferana</name>
    <dbReference type="NCBI Taxonomy" id="7141"/>
    <lineage>
        <taxon>Eukaryota</taxon>
        <taxon>Metazoa</taxon>
        <taxon>Ecdysozoa</taxon>
        <taxon>Arthropoda</taxon>
        <taxon>Hexapoda</taxon>
        <taxon>Insecta</taxon>
        <taxon>Pterygota</taxon>
        <taxon>Neoptera</taxon>
        <taxon>Endopterygota</taxon>
        <taxon>Lepidoptera</taxon>
        <taxon>Glossata</taxon>
        <taxon>Ditrysia</taxon>
        <taxon>Tortricoidea</taxon>
        <taxon>Tortricidae</taxon>
        <taxon>Tortricinae</taxon>
        <taxon>Choristoneura</taxon>
    </lineage>
</organism>
<keyword evidence="2" id="KW-1185">Reference proteome</keyword>
<evidence type="ECO:0000313" key="2">
    <source>
        <dbReference type="Proteomes" id="UP001064048"/>
    </source>
</evidence>
<dbReference type="EMBL" id="CM046121">
    <property type="protein sequence ID" value="KAI8434012.1"/>
    <property type="molecule type" value="Genomic_DNA"/>
</dbReference>